<accession>A0A8J5X0D3</accession>
<evidence type="ECO:0000313" key="3">
    <source>
        <dbReference type="Proteomes" id="UP000751190"/>
    </source>
</evidence>
<sequence>MLDTMFCPKQLRSKLAEARAQGAKRVRRITRPTLTVGLLLMAAASVMPVAMLRAGSRLTESSLWVSMSLITVAAYLLILAVTPLQPRAVSRVAALLSVLVLVPVFYLVNTFVPAHLRNARADCAAYADPRTRCRVELVLLILRALCVPVNGAASAHLLWRLRRKASVFQRVDAIWVAFSASWFLPGLSAVIAFTTGTYISDLAVEFQSEASGVTMLFFSLLGMSKGVRRRAHGWLASIGGETSAAVTISTMFAGGGLRADEDMLARTHATLCSVSAAHVTLAAFCSSESADELFDATSPARLGEIDAFISHSWWDDPSERFAAFQAWRAEFKREHKREATVWLDKYCMQSDDAARSLPCLPLYVSGCRNLVLLRGPTLLGRMWCLIELFIFLTMRDGLDEIVVIPFGNAPSLDGVDATPEDASPFDVFTTRADGCFDARRASCTYEADSTFLAAVMDAFPGGIHRFNRELLAALARGEERWEARRSAVRLSVRSARVLPNALRASSAPASPSARACAGRARVADANKNLPAAVLLSPAWDFLRSPAVLTGGGSAPVLQCGRQI</sequence>
<dbReference type="AlphaFoldDB" id="A0A8J5X0D3"/>
<reference evidence="2" key="1">
    <citation type="submission" date="2021-05" db="EMBL/GenBank/DDBJ databases">
        <title>The genome of the haptophyte Pavlova lutheri (Diacronema luteri, Pavlovales) - a model for lipid biosynthesis in eukaryotic algae.</title>
        <authorList>
            <person name="Hulatt C.J."/>
            <person name="Posewitz M.C."/>
        </authorList>
    </citation>
    <scope>NUCLEOTIDE SEQUENCE</scope>
    <source>
        <strain evidence="2">NIVA-4/92</strain>
    </source>
</reference>
<name>A0A8J5X0D3_DIALT</name>
<keyword evidence="1" id="KW-0472">Membrane</keyword>
<dbReference type="OrthoDB" id="423576at2759"/>
<keyword evidence="3" id="KW-1185">Reference proteome</keyword>
<evidence type="ECO:0000313" key="2">
    <source>
        <dbReference type="EMBL" id="KAG8457571.1"/>
    </source>
</evidence>
<feature type="transmembrane region" description="Helical" evidence="1">
    <location>
        <begin position="171"/>
        <end position="194"/>
    </location>
</feature>
<evidence type="ECO:0000256" key="1">
    <source>
        <dbReference type="SAM" id="Phobius"/>
    </source>
</evidence>
<comment type="caution">
    <text evidence="2">The sequence shown here is derived from an EMBL/GenBank/DDBJ whole genome shotgun (WGS) entry which is preliminary data.</text>
</comment>
<keyword evidence="1" id="KW-0812">Transmembrane</keyword>
<gene>
    <name evidence="2" type="ORF">KFE25_003725</name>
</gene>
<dbReference type="EMBL" id="JAGTXO010000067">
    <property type="protein sequence ID" value="KAG8457571.1"/>
    <property type="molecule type" value="Genomic_DNA"/>
</dbReference>
<feature type="transmembrane region" description="Helical" evidence="1">
    <location>
        <begin position="137"/>
        <end position="159"/>
    </location>
</feature>
<organism evidence="2 3">
    <name type="scientific">Diacronema lutheri</name>
    <name type="common">Unicellular marine alga</name>
    <name type="synonym">Monochrysis lutheri</name>
    <dbReference type="NCBI Taxonomy" id="2081491"/>
    <lineage>
        <taxon>Eukaryota</taxon>
        <taxon>Haptista</taxon>
        <taxon>Haptophyta</taxon>
        <taxon>Pavlovophyceae</taxon>
        <taxon>Pavlovales</taxon>
        <taxon>Pavlovaceae</taxon>
        <taxon>Diacronema</taxon>
    </lineage>
</organism>
<feature type="transmembrane region" description="Helical" evidence="1">
    <location>
        <begin position="63"/>
        <end position="81"/>
    </location>
</feature>
<feature type="transmembrane region" description="Helical" evidence="1">
    <location>
        <begin position="88"/>
        <end position="108"/>
    </location>
</feature>
<protein>
    <submittedName>
        <fullName evidence="2">Uncharacterized protein</fullName>
    </submittedName>
</protein>
<keyword evidence="1" id="KW-1133">Transmembrane helix</keyword>
<proteinExistence type="predicted"/>
<feature type="transmembrane region" description="Helical" evidence="1">
    <location>
        <begin position="33"/>
        <end position="51"/>
    </location>
</feature>
<dbReference type="Proteomes" id="UP000751190">
    <property type="component" value="Unassembled WGS sequence"/>
</dbReference>